<dbReference type="EC" id="3.1.1.23" evidence="3"/>
<dbReference type="SUPFAM" id="SSF53474">
    <property type="entry name" value="alpha/beta-Hydrolases"/>
    <property type="match status" value="1"/>
</dbReference>
<protein>
    <recommendedName>
        <fullName evidence="4">Monoacylglycerol lipase</fullName>
        <ecNumber evidence="3">3.1.1.23</ecNumber>
    </recommendedName>
</protein>
<dbReference type="AlphaFoldDB" id="A0A271J1Q9"/>
<dbReference type="PANTHER" id="PTHR11614">
    <property type="entry name" value="PHOSPHOLIPASE-RELATED"/>
    <property type="match status" value="1"/>
</dbReference>
<feature type="domain" description="Serine aminopeptidase S33" evidence="5">
    <location>
        <begin position="39"/>
        <end position="274"/>
    </location>
</feature>
<evidence type="ECO:0000256" key="4">
    <source>
        <dbReference type="ARBA" id="ARBA00071261"/>
    </source>
</evidence>
<dbReference type="EMBL" id="MQWD01000001">
    <property type="protein sequence ID" value="PAP77393.1"/>
    <property type="molecule type" value="Genomic_DNA"/>
</dbReference>
<dbReference type="FunFam" id="3.40.50.1820:FF:000117">
    <property type="entry name" value="Monoglyceride lipase, putative"/>
    <property type="match status" value="1"/>
</dbReference>
<sequence length="296" mass="32469">MRGRYLAGRPWRSMTHEIGSLIAPDDVTLFTRRWTPDGPVRGVVALVHGIHEHSGRYAYVASALMRRGFAVHALDLRGHGRSHGTRGHVDDFGEYVDDVQAHLLDVRKRVGSVPLFLMGHSMGGLVVASYVVSKGTDGLEGVILSSPAIQLPDDTPAVLQKLAPLVARWLPAVPVSKVDLSQLSHDPTVARAYEEDPLNTVRGVRARTGYEILRAGERVRQHPEAFDVPLFLFHGTADAITDPAGTTWLAEHAASDDVTLRLWADLFHETLNEVERDDVIAALADWLEAHMPAEAT</sequence>
<dbReference type="InterPro" id="IPR051044">
    <property type="entry name" value="MAG_DAG_Lipase"/>
</dbReference>
<dbReference type="OrthoDB" id="9780932at2"/>
<proteinExistence type="inferred from homology"/>
<evidence type="ECO:0000313" key="6">
    <source>
        <dbReference type="EMBL" id="PAP77393.1"/>
    </source>
</evidence>
<evidence type="ECO:0000256" key="3">
    <source>
        <dbReference type="ARBA" id="ARBA00013254"/>
    </source>
</evidence>
<dbReference type="InterPro" id="IPR029058">
    <property type="entry name" value="AB_hydrolase_fold"/>
</dbReference>
<comment type="similarity">
    <text evidence="2">Belongs to the AB hydrolase superfamily.</text>
</comment>
<dbReference type="Proteomes" id="UP000216339">
    <property type="component" value="Unassembled WGS sequence"/>
</dbReference>
<evidence type="ECO:0000256" key="1">
    <source>
        <dbReference type="ARBA" id="ARBA00001613"/>
    </source>
</evidence>
<evidence type="ECO:0000313" key="7">
    <source>
        <dbReference type="Proteomes" id="UP000216339"/>
    </source>
</evidence>
<accession>A0A271J1Q9</accession>
<evidence type="ECO:0000256" key="2">
    <source>
        <dbReference type="ARBA" id="ARBA00008645"/>
    </source>
</evidence>
<dbReference type="Pfam" id="PF12146">
    <property type="entry name" value="Hydrolase_4"/>
    <property type="match status" value="1"/>
</dbReference>
<organism evidence="6 7">
    <name type="scientific">Rubrivirga marina</name>
    <dbReference type="NCBI Taxonomy" id="1196024"/>
    <lineage>
        <taxon>Bacteria</taxon>
        <taxon>Pseudomonadati</taxon>
        <taxon>Rhodothermota</taxon>
        <taxon>Rhodothermia</taxon>
        <taxon>Rhodothermales</taxon>
        <taxon>Rubricoccaceae</taxon>
        <taxon>Rubrivirga</taxon>
    </lineage>
</organism>
<dbReference type="Gene3D" id="3.40.50.1820">
    <property type="entry name" value="alpha/beta hydrolase"/>
    <property type="match status" value="1"/>
</dbReference>
<comment type="catalytic activity">
    <reaction evidence="1">
        <text>Hydrolyzes glycerol monoesters of long-chain fatty acids.</text>
        <dbReference type="EC" id="3.1.1.23"/>
    </reaction>
</comment>
<dbReference type="InterPro" id="IPR022742">
    <property type="entry name" value="Hydrolase_4"/>
</dbReference>
<gene>
    <name evidence="6" type="ORF">BSZ37_13580</name>
</gene>
<comment type="caution">
    <text evidence="6">The sequence shown here is derived from an EMBL/GenBank/DDBJ whole genome shotgun (WGS) entry which is preliminary data.</text>
</comment>
<evidence type="ECO:0000259" key="5">
    <source>
        <dbReference type="Pfam" id="PF12146"/>
    </source>
</evidence>
<reference evidence="6 7" key="1">
    <citation type="submission" date="2016-11" db="EMBL/GenBank/DDBJ databases">
        <title>Study of marine rhodopsin-containing bacteria.</title>
        <authorList>
            <person name="Yoshizawa S."/>
            <person name="Kumagai Y."/>
            <person name="Kogure K."/>
        </authorList>
    </citation>
    <scope>NUCLEOTIDE SEQUENCE [LARGE SCALE GENOMIC DNA]</scope>
    <source>
        <strain evidence="6 7">SAORIC-28</strain>
    </source>
</reference>
<keyword evidence="7" id="KW-1185">Reference proteome</keyword>
<dbReference type="GO" id="GO:0047372">
    <property type="term" value="F:monoacylglycerol lipase activity"/>
    <property type="evidence" value="ECO:0007669"/>
    <property type="project" value="UniProtKB-EC"/>
</dbReference>
<name>A0A271J1Q9_9BACT</name>